<organism evidence="1 2">
    <name type="scientific">Verticillium longisporum</name>
    <name type="common">Verticillium dahliae var. longisporum</name>
    <dbReference type="NCBI Taxonomy" id="100787"/>
    <lineage>
        <taxon>Eukaryota</taxon>
        <taxon>Fungi</taxon>
        <taxon>Dikarya</taxon>
        <taxon>Ascomycota</taxon>
        <taxon>Pezizomycotina</taxon>
        <taxon>Sordariomycetes</taxon>
        <taxon>Hypocreomycetidae</taxon>
        <taxon>Glomerellales</taxon>
        <taxon>Plectosphaerellaceae</taxon>
        <taxon>Verticillium</taxon>
    </lineage>
</organism>
<dbReference type="EMBL" id="CVQH01025906">
    <property type="protein sequence ID" value="CRK39650.1"/>
    <property type="molecule type" value="Genomic_DNA"/>
</dbReference>
<dbReference type="AlphaFoldDB" id="A0A0G4N005"/>
<accession>A0A0G4N005</accession>
<protein>
    <submittedName>
        <fullName evidence="1">Uncharacterized protein</fullName>
    </submittedName>
</protein>
<sequence length="72" mass="7829">MEVDSAAAPRMCSVTNPETSFKLCADILTASLSRLRFIIANDNKSCAALNNWGKNAPRVGHGKELVPEELVR</sequence>
<proteinExistence type="predicted"/>
<name>A0A0G4N005_VERLO</name>
<reference evidence="1 2" key="1">
    <citation type="submission" date="2015-05" db="EMBL/GenBank/DDBJ databases">
        <authorList>
            <person name="Wang D.B."/>
            <person name="Wang M."/>
        </authorList>
    </citation>
    <scope>NUCLEOTIDE SEQUENCE [LARGE SCALE GENOMIC DNA]</scope>
    <source>
        <strain evidence="1">VL1</strain>
    </source>
</reference>
<keyword evidence="2" id="KW-1185">Reference proteome</keyword>
<evidence type="ECO:0000313" key="1">
    <source>
        <dbReference type="EMBL" id="CRK39650.1"/>
    </source>
</evidence>
<gene>
    <name evidence="1" type="ORF">BN1708_016740</name>
</gene>
<dbReference type="Proteomes" id="UP000044602">
    <property type="component" value="Unassembled WGS sequence"/>
</dbReference>
<evidence type="ECO:0000313" key="2">
    <source>
        <dbReference type="Proteomes" id="UP000044602"/>
    </source>
</evidence>